<dbReference type="RefSeq" id="WP_210899774.1">
    <property type="nucleotide sequence ID" value="NZ_CP071696.1"/>
</dbReference>
<gene>
    <name evidence="2" type="ORF">G127AT_03310</name>
</gene>
<organism evidence="2 3">
    <name type="scientific">Agromyces archimandritae</name>
    <dbReference type="NCBI Taxonomy" id="2781962"/>
    <lineage>
        <taxon>Bacteria</taxon>
        <taxon>Bacillati</taxon>
        <taxon>Actinomycetota</taxon>
        <taxon>Actinomycetes</taxon>
        <taxon>Micrococcales</taxon>
        <taxon>Microbacteriaceae</taxon>
        <taxon>Agromyces</taxon>
    </lineage>
</organism>
<keyword evidence="3" id="KW-1185">Reference proteome</keyword>
<dbReference type="Pfam" id="PF10066">
    <property type="entry name" value="DUF2304"/>
    <property type="match status" value="1"/>
</dbReference>
<keyword evidence="1" id="KW-0812">Transmembrane</keyword>
<dbReference type="Proteomes" id="UP000671914">
    <property type="component" value="Chromosome"/>
</dbReference>
<proteinExistence type="predicted"/>
<reference evidence="2" key="1">
    <citation type="submission" date="2021-03" db="EMBL/GenBank/DDBJ databases">
        <title>Agromyces archimandritus sp. nov., isolated from the cockroach Archimandrita tessellata.</title>
        <authorList>
            <person name="Guzman J."/>
            <person name="Ortuzar M."/>
            <person name="Poehlein A."/>
            <person name="Daniel R."/>
            <person name="Trujillo M."/>
            <person name="Vilcinskas A."/>
        </authorList>
    </citation>
    <scope>NUCLEOTIDE SEQUENCE</scope>
    <source>
        <strain evidence="2">G127AT</strain>
    </source>
</reference>
<evidence type="ECO:0000313" key="2">
    <source>
        <dbReference type="EMBL" id="QTX05271.1"/>
    </source>
</evidence>
<sequence length="119" mass="13173">MSTASYVLGIVSALAVLGVVIEMLRRRRLRERHAVWWLIAGILALIIGVFPGVLVRAADAVGIQVPTNLVFFVSLAVLFLVCLQHSSELTRLESQSQRLAERLALLETRLDESSQPTHQ</sequence>
<feature type="transmembrane region" description="Helical" evidence="1">
    <location>
        <begin position="6"/>
        <end position="24"/>
    </location>
</feature>
<dbReference type="EMBL" id="CP071696">
    <property type="protein sequence ID" value="QTX05271.1"/>
    <property type="molecule type" value="Genomic_DNA"/>
</dbReference>
<feature type="transmembrane region" description="Helical" evidence="1">
    <location>
        <begin position="61"/>
        <end position="83"/>
    </location>
</feature>
<keyword evidence="1" id="KW-0472">Membrane</keyword>
<dbReference type="InterPro" id="IPR019277">
    <property type="entry name" value="DUF2304"/>
</dbReference>
<dbReference type="KEGG" id="aarc:G127AT_03310"/>
<dbReference type="AlphaFoldDB" id="A0A975IQP9"/>
<name>A0A975IQP9_9MICO</name>
<evidence type="ECO:0000256" key="1">
    <source>
        <dbReference type="SAM" id="Phobius"/>
    </source>
</evidence>
<keyword evidence="1" id="KW-1133">Transmembrane helix</keyword>
<accession>A0A975IQP9</accession>
<evidence type="ECO:0000313" key="3">
    <source>
        <dbReference type="Proteomes" id="UP000671914"/>
    </source>
</evidence>
<protein>
    <submittedName>
        <fullName evidence="2">DUF2304 domain-containing protein</fullName>
    </submittedName>
</protein>
<feature type="transmembrane region" description="Helical" evidence="1">
    <location>
        <begin position="36"/>
        <end position="55"/>
    </location>
</feature>